<dbReference type="GO" id="GO:0009279">
    <property type="term" value="C:cell outer membrane"/>
    <property type="evidence" value="ECO:0007669"/>
    <property type="project" value="UniProtKB-SubCell"/>
</dbReference>
<keyword evidence="2 4" id="KW-0472">Membrane</keyword>
<dbReference type="InterPro" id="IPR042268">
    <property type="entry name" value="BamC_C"/>
</dbReference>
<dbReference type="EMBL" id="QFWT01000002">
    <property type="protein sequence ID" value="PWI34434.1"/>
    <property type="molecule type" value="Genomic_DNA"/>
</dbReference>
<dbReference type="PROSITE" id="PS51257">
    <property type="entry name" value="PROKAR_LIPOPROTEIN"/>
    <property type="match status" value="1"/>
</dbReference>
<comment type="function">
    <text evidence="4">Part of the outer membrane protein assembly complex, which is involved in assembly and insertion of beta-barrel proteins into the outer membrane.</text>
</comment>
<dbReference type="Proteomes" id="UP000245362">
    <property type="component" value="Unassembled WGS sequence"/>
</dbReference>
<evidence type="ECO:0000256" key="1">
    <source>
        <dbReference type="ARBA" id="ARBA00022729"/>
    </source>
</evidence>
<dbReference type="InterPro" id="IPR014524">
    <property type="entry name" value="BamC"/>
</dbReference>
<evidence type="ECO:0000313" key="6">
    <source>
        <dbReference type="EMBL" id="PWI34434.1"/>
    </source>
</evidence>
<dbReference type="OrthoDB" id="5686855at2"/>
<keyword evidence="4" id="KW-0564">Palmitate</keyword>
<dbReference type="InterPro" id="IPR010653">
    <property type="entry name" value="NlpB/DapX"/>
</dbReference>
<reference evidence="6 7" key="1">
    <citation type="submission" date="2018-05" db="EMBL/GenBank/DDBJ databases">
        <title>Vibrio limimaris sp. nov., isolated from marine sediment.</title>
        <authorList>
            <person name="Li C.-M."/>
        </authorList>
    </citation>
    <scope>NUCLEOTIDE SEQUENCE [LARGE SCALE GENOMIC DNA]</scope>
    <source>
        <strain evidence="6 7">E4404</strain>
    </source>
</reference>
<comment type="subcellular location">
    <subcellularLocation>
        <location evidence="4">Cell outer membrane</location>
        <topology evidence="4">Lipid-anchor</topology>
    </subcellularLocation>
</comment>
<evidence type="ECO:0000313" key="7">
    <source>
        <dbReference type="Proteomes" id="UP000245362"/>
    </source>
</evidence>
<dbReference type="NCBIfam" id="NF008674">
    <property type="entry name" value="PRK11679.1"/>
    <property type="match status" value="1"/>
</dbReference>
<proteinExistence type="inferred from homology"/>
<comment type="caution">
    <text evidence="6">The sequence shown here is derived from an EMBL/GenBank/DDBJ whole genome shotgun (WGS) entry which is preliminary data.</text>
</comment>
<dbReference type="Gene3D" id="3.30.310.170">
    <property type="entry name" value="Outer membrane protein assembly factor BamC"/>
    <property type="match status" value="1"/>
</dbReference>
<dbReference type="PIRSF" id="PIRSF026343">
    <property type="entry name" value="NlpB"/>
    <property type="match status" value="1"/>
</dbReference>
<feature type="chain" id="PRO_5015793700" description="Outer membrane protein assembly factor BamC" evidence="5">
    <location>
        <begin position="26"/>
        <end position="339"/>
    </location>
</feature>
<dbReference type="GO" id="GO:0043165">
    <property type="term" value="P:Gram-negative-bacterium-type cell outer membrane assembly"/>
    <property type="evidence" value="ECO:0007669"/>
    <property type="project" value="UniProtKB-UniRule"/>
</dbReference>
<keyword evidence="3 4" id="KW-0998">Cell outer membrane</keyword>
<comment type="subunit">
    <text evidence="4">Part of the Bam complex.</text>
</comment>
<keyword evidence="1 4" id="KW-0732">Signal</keyword>
<dbReference type="GO" id="GO:0051205">
    <property type="term" value="P:protein insertion into membrane"/>
    <property type="evidence" value="ECO:0007669"/>
    <property type="project" value="UniProtKB-UniRule"/>
</dbReference>
<dbReference type="AlphaFoldDB" id="A0A2U3BCH7"/>
<accession>A0A2U3BCH7</accession>
<organism evidence="6 7">
    <name type="scientific">Vibrio albus</name>
    <dbReference type="NCBI Taxonomy" id="2200953"/>
    <lineage>
        <taxon>Bacteria</taxon>
        <taxon>Pseudomonadati</taxon>
        <taxon>Pseudomonadota</taxon>
        <taxon>Gammaproteobacteria</taxon>
        <taxon>Vibrionales</taxon>
        <taxon>Vibrionaceae</taxon>
        <taxon>Vibrio</taxon>
    </lineage>
</organism>
<evidence type="ECO:0000256" key="5">
    <source>
        <dbReference type="SAM" id="SignalP"/>
    </source>
</evidence>
<dbReference type="RefSeq" id="WP_109318770.1">
    <property type="nucleotide sequence ID" value="NZ_QFWT01000002.1"/>
</dbReference>
<dbReference type="Gene3D" id="3.30.530.50">
    <property type="match status" value="1"/>
</dbReference>
<comment type="similarity">
    <text evidence="4">Belongs to the BamC family.</text>
</comment>
<keyword evidence="4" id="KW-0449">Lipoprotein</keyword>
<sequence length="339" mass="38636">MKFSRQLVVSSLAVIVLSACSSSPAERRQAGDDFSYLETKAFEAWTLPEGAESLFYPNYDIPAGEFKGPVGSAVDIRPPQQLLELVPGARTELDNGSVIMWLVKQEEMDKVWSTAREMLQARNIALRENSNNRIETGWVSWNREDEDSEVSARFVMERFEANRRFGFRVSMLEWRQGEQVQSVSGLNRERYNIQMANLVTMLYDKKQQDEAERRAQQLVQQIPVSVGKDRNGLPVIIARAQYNIFWKRAADILPKLGFKLKDRNQSQGVIETEYNEADEEFWQRLDMAPLSLTGTEYTFQLGDLGNRTSIAITNYEDKAVDEQALAEVSEALAAVMKLD</sequence>
<protein>
    <recommendedName>
        <fullName evidence="4">Outer membrane protein assembly factor BamC</fullName>
    </recommendedName>
</protein>
<gene>
    <name evidence="4" type="primary">bamC</name>
    <name evidence="6" type="ORF">DI392_04805</name>
</gene>
<evidence type="ECO:0000256" key="3">
    <source>
        <dbReference type="ARBA" id="ARBA00023237"/>
    </source>
</evidence>
<name>A0A2U3BCH7_9VIBR</name>
<evidence type="ECO:0000256" key="2">
    <source>
        <dbReference type="ARBA" id="ARBA00023136"/>
    </source>
</evidence>
<keyword evidence="7" id="KW-1185">Reference proteome</keyword>
<dbReference type="HAMAP" id="MF_00924">
    <property type="entry name" value="OM_assembly_BamC"/>
    <property type="match status" value="1"/>
</dbReference>
<feature type="signal peptide" evidence="5">
    <location>
        <begin position="1"/>
        <end position="25"/>
    </location>
</feature>
<dbReference type="Pfam" id="PF06804">
    <property type="entry name" value="Lipoprotein_18"/>
    <property type="match status" value="1"/>
</dbReference>
<evidence type="ECO:0000256" key="4">
    <source>
        <dbReference type="HAMAP-Rule" id="MF_00924"/>
    </source>
</evidence>